<dbReference type="AlphaFoldDB" id="A0A8S1W2R8"/>
<proteinExistence type="predicted"/>
<name>A0A8S1W2R8_PAROT</name>
<accession>A0A8S1W2R8</accession>
<gene>
    <name evidence="1" type="ORF">POCTA_138.1.T0830009</name>
</gene>
<sequence length="114" mass="13374">MRLNELTLIILIKKHHSVKENNYIVNQVHCEILQEYLGKPKTQTLISQVANGSESTIFVTSLQRIFKPSKNQRMLSYLFEISYHKNDYVNLVINLLKINKSQKKVPEVKVYINE</sequence>
<keyword evidence="2" id="KW-1185">Reference proteome</keyword>
<evidence type="ECO:0000313" key="1">
    <source>
        <dbReference type="EMBL" id="CAD8184294.1"/>
    </source>
</evidence>
<comment type="caution">
    <text evidence="1">The sequence shown here is derived from an EMBL/GenBank/DDBJ whole genome shotgun (WGS) entry which is preliminary data.</text>
</comment>
<protein>
    <submittedName>
        <fullName evidence="1">Uncharacterized protein</fullName>
    </submittedName>
</protein>
<dbReference type="Proteomes" id="UP000683925">
    <property type="component" value="Unassembled WGS sequence"/>
</dbReference>
<dbReference type="EMBL" id="CAJJDP010000082">
    <property type="protein sequence ID" value="CAD8184294.1"/>
    <property type="molecule type" value="Genomic_DNA"/>
</dbReference>
<reference evidence="1" key="1">
    <citation type="submission" date="2021-01" db="EMBL/GenBank/DDBJ databases">
        <authorList>
            <consortium name="Genoscope - CEA"/>
            <person name="William W."/>
        </authorList>
    </citation>
    <scope>NUCLEOTIDE SEQUENCE</scope>
</reference>
<organism evidence="1 2">
    <name type="scientific">Paramecium octaurelia</name>
    <dbReference type="NCBI Taxonomy" id="43137"/>
    <lineage>
        <taxon>Eukaryota</taxon>
        <taxon>Sar</taxon>
        <taxon>Alveolata</taxon>
        <taxon>Ciliophora</taxon>
        <taxon>Intramacronucleata</taxon>
        <taxon>Oligohymenophorea</taxon>
        <taxon>Peniculida</taxon>
        <taxon>Parameciidae</taxon>
        <taxon>Paramecium</taxon>
    </lineage>
</organism>
<evidence type="ECO:0000313" key="2">
    <source>
        <dbReference type="Proteomes" id="UP000683925"/>
    </source>
</evidence>